<accession>A0ABZ1DUY9</accession>
<sequence>MSYHIRRGVPEHHRKAAAQLYWQAFGGKLGRVLGPEPQALAFIARVMDGTHGYCAVEDDSGTLLAVAGFRTAQGAFVGGDHRDLRAIYGLGGAVWRWACLWVLARDQEHRAMVVDGLSVRADQRSRGIGAALITAVCTEARRRGYVQLRLDVVKENMRARALYERLGFRVIRARESRLTELLFAYRTAFVMVCPLRPWDASEAPRGSSRSS</sequence>
<dbReference type="InterPro" id="IPR000182">
    <property type="entry name" value="GNAT_dom"/>
</dbReference>
<proteinExistence type="predicted"/>
<dbReference type="CDD" id="cd04301">
    <property type="entry name" value="NAT_SF"/>
    <property type="match status" value="1"/>
</dbReference>
<reference evidence="2 3" key="1">
    <citation type="submission" date="2023-09" db="EMBL/GenBank/DDBJ databases">
        <title>Thioclava shenzhenensis sp. nov., a multidrug resistant bacteria-antagonizing species isolated from coastal seawater.</title>
        <authorList>
            <person name="Long M."/>
        </authorList>
    </citation>
    <scope>NUCLEOTIDE SEQUENCE [LARGE SCALE GENOMIC DNA]</scope>
    <source>
        <strain evidence="2 3">FTW29</strain>
    </source>
</reference>
<feature type="domain" description="N-acetyltransferase" evidence="1">
    <location>
        <begin position="3"/>
        <end position="196"/>
    </location>
</feature>
<evidence type="ECO:0000259" key="1">
    <source>
        <dbReference type="PROSITE" id="PS51186"/>
    </source>
</evidence>
<protein>
    <submittedName>
        <fullName evidence="2">GNAT family N-acetyltransferase</fullName>
    </submittedName>
</protein>
<dbReference type="SUPFAM" id="SSF55729">
    <property type="entry name" value="Acyl-CoA N-acyltransferases (Nat)"/>
    <property type="match status" value="1"/>
</dbReference>
<dbReference type="InterPro" id="IPR016181">
    <property type="entry name" value="Acyl_CoA_acyltransferase"/>
</dbReference>
<dbReference type="PANTHER" id="PTHR43617">
    <property type="entry name" value="L-AMINO ACID N-ACETYLTRANSFERASE"/>
    <property type="match status" value="1"/>
</dbReference>
<keyword evidence="3" id="KW-1185">Reference proteome</keyword>
<dbReference type="RefSeq" id="WP_339108871.1">
    <property type="nucleotide sequence ID" value="NZ_CP135443.1"/>
</dbReference>
<dbReference type="InterPro" id="IPR050276">
    <property type="entry name" value="MshD_Acetyltransferase"/>
</dbReference>
<evidence type="ECO:0000313" key="2">
    <source>
        <dbReference type="EMBL" id="WRY32552.1"/>
    </source>
</evidence>
<name>A0ABZ1DUY9_9RHOB</name>
<evidence type="ECO:0000313" key="3">
    <source>
        <dbReference type="Proteomes" id="UP001623290"/>
    </source>
</evidence>
<organism evidence="2 3">
    <name type="scientific">Thioclava litoralis</name>
    <dbReference type="NCBI Taxonomy" id="3076557"/>
    <lineage>
        <taxon>Bacteria</taxon>
        <taxon>Pseudomonadati</taxon>
        <taxon>Pseudomonadota</taxon>
        <taxon>Alphaproteobacteria</taxon>
        <taxon>Rhodobacterales</taxon>
        <taxon>Paracoccaceae</taxon>
        <taxon>Thioclava</taxon>
    </lineage>
</organism>
<gene>
    <name evidence="2" type="ORF">RPE78_07445</name>
</gene>
<dbReference type="PROSITE" id="PS51186">
    <property type="entry name" value="GNAT"/>
    <property type="match status" value="1"/>
</dbReference>
<dbReference type="EMBL" id="CP135443">
    <property type="protein sequence ID" value="WRY32552.1"/>
    <property type="molecule type" value="Genomic_DNA"/>
</dbReference>
<dbReference type="Gene3D" id="3.40.630.30">
    <property type="match status" value="1"/>
</dbReference>
<dbReference type="Pfam" id="PF00583">
    <property type="entry name" value="Acetyltransf_1"/>
    <property type="match status" value="1"/>
</dbReference>
<dbReference type="Proteomes" id="UP001623290">
    <property type="component" value="Chromosome"/>
</dbReference>